<evidence type="ECO:0000259" key="1">
    <source>
        <dbReference type="PROSITE" id="PS50878"/>
    </source>
</evidence>
<feature type="domain" description="Reverse transcriptase" evidence="1">
    <location>
        <begin position="1"/>
        <end position="129"/>
    </location>
</feature>
<keyword evidence="3" id="KW-1185">Reference proteome</keyword>
<evidence type="ECO:0000313" key="3">
    <source>
        <dbReference type="Proteomes" id="UP001157974"/>
    </source>
</evidence>
<dbReference type="SUPFAM" id="SSF56672">
    <property type="entry name" value="DNA/RNA polymerases"/>
    <property type="match status" value="1"/>
</dbReference>
<dbReference type="Pfam" id="PF00078">
    <property type="entry name" value="RVT_1"/>
    <property type="match status" value="1"/>
</dbReference>
<proteinExistence type="predicted"/>
<dbReference type="CDD" id="cd01647">
    <property type="entry name" value="RT_LTR"/>
    <property type="match status" value="1"/>
</dbReference>
<comment type="caution">
    <text evidence="2">The sequence shown here is derived from an EMBL/GenBank/DDBJ whole genome shotgun (WGS) entry which is preliminary data.</text>
</comment>
<dbReference type="InterPro" id="IPR053134">
    <property type="entry name" value="RNA-dir_DNA_polymerase"/>
</dbReference>
<protein>
    <recommendedName>
        <fullName evidence="1">Reverse transcriptase domain-containing protein</fullName>
    </recommendedName>
</protein>
<accession>A0AAV8ULF8</accession>
<reference evidence="2 3" key="1">
    <citation type="journal article" date="2023" name="Nat. Commun.">
        <title>Origin of minicircular mitochondrial genomes in red algae.</title>
        <authorList>
            <person name="Lee Y."/>
            <person name="Cho C.H."/>
            <person name="Lee Y.M."/>
            <person name="Park S.I."/>
            <person name="Yang J.H."/>
            <person name="West J.A."/>
            <person name="Bhattacharya D."/>
            <person name="Yoon H.S."/>
        </authorList>
    </citation>
    <scope>NUCLEOTIDE SEQUENCE [LARGE SCALE GENOMIC DNA]</scope>
    <source>
        <strain evidence="2 3">CCMP1338</strain>
        <tissue evidence="2">Whole cell</tissue>
    </source>
</reference>
<dbReference type="PANTHER" id="PTHR24559">
    <property type="entry name" value="TRANSPOSON TY3-I GAG-POL POLYPROTEIN"/>
    <property type="match status" value="1"/>
</dbReference>
<dbReference type="EMBL" id="JAMWBK010000007">
    <property type="protein sequence ID" value="KAJ8903239.1"/>
    <property type="molecule type" value="Genomic_DNA"/>
</dbReference>
<name>A0AAV8ULF8_9RHOD</name>
<gene>
    <name evidence="2" type="ORF">NDN08_004349</name>
</gene>
<dbReference type="Gene3D" id="3.30.70.270">
    <property type="match status" value="2"/>
</dbReference>
<dbReference type="InterPro" id="IPR043502">
    <property type="entry name" value="DNA/RNA_pol_sf"/>
</dbReference>
<dbReference type="Gene3D" id="3.10.10.10">
    <property type="entry name" value="HIV Type 1 Reverse Transcriptase, subunit A, domain 1"/>
    <property type="match status" value="2"/>
</dbReference>
<organism evidence="2 3">
    <name type="scientific">Rhodosorus marinus</name>
    <dbReference type="NCBI Taxonomy" id="101924"/>
    <lineage>
        <taxon>Eukaryota</taxon>
        <taxon>Rhodophyta</taxon>
        <taxon>Stylonematophyceae</taxon>
        <taxon>Stylonematales</taxon>
        <taxon>Stylonemataceae</taxon>
        <taxon>Rhodosorus</taxon>
    </lineage>
</organism>
<sequence>MDPEGSARAVYIPMATYNVLVPKASGGYRLTTDFRKLNSLTEADTFPLADMKAVLDWTPPGLYQYTRMPQGLKNSPATLQRVINATLGDLKGRPAFAYMDDLTVGSEDAWGHLRDLREVFKDFGKEASS</sequence>
<evidence type="ECO:0000313" key="2">
    <source>
        <dbReference type="EMBL" id="KAJ8903239.1"/>
    </source>
</evidence>
<dbReference type="Proteomes" id="UP001157974">
    <property type="component" value="Unassembled WGS sequence"/>
</dbReference>
<dbReference type="InterPro" id="IPR043128">
    <property type="entry name" value="Rev_trsase/Diguanyl_cyclase"/>
</dbReference>
<dbReference type="AlphaFoldDB" id="A0AAV8ULF8"/>
<dbReference type="PROSITE" id="PS50878">
    <property type="entry name" value="RT_POL"/>
    <property type="match status" value="1"/>
</dbReference>
<dbReference type="InterPro" id="IPR000477">
    <property type="entry name" value="RT_dom"/>
</dbReference>